<gene>
    <name evidence="2" type="ORF">ACFOZ7_05095</name>
</gene>
<reference evidence="2 3" key="1">
    <citation type="journal article" date="2014" name="Int. J. Syst. Evol. Microbiol.">
        <title>Complete genome sequence of Corynebacterium casei LMG S-19264T (=DSM 44701T), isolated from a smear-ripened cheese.</title>
        <authorList>
            <consortium name="US DOE Joint Genome Institute (JGI-PGF)"/>
            <person name="Walter F."/>
            <person name="Albersmeier A."/>
            <person name="Kalinowski J."/>
            <person name="Ruckert C."/>
        </authorList>
    </citation>
    <scope>NUCLEOTIDE SEQUENCE [LARGE SCALE GENOMIC DNA]</scope>
    <source>
        <strain evidence="2 3">IBRC-M 10912</strain>
    </source>
</reference>
<organism evidence="2 3">
    <name type="scientific">Natribaculum luteum</name>
    <dbReference type="NCBI Taxonomy" id="1586232"/>
    <lineage>
        <taxon>Archaea</taxon>
        <taxon>Methanobacteriati</taxon>
        <taxon>Methanobacteriota</taxon>
        <taxon>Stenosarchaea group</taxon>
        <taxon>Halobacteria</taxon>
        <taxon>Halobacteriales</taxon>
        <taxon>Natrialbaceae</taxon>
        <taxon>Natribaculum</taxon>
    </lineage>
</organism>
<dbReference type="Gene3D" id="3.40.50.620">
    <property type="entry name" value="HUPs"/>
    <property type="match status" value="1"/>
</dbReference>
<sequence length="143" mass="15405">MTLSFDGRVIVPVADPDDAERTAATLAPKIEPTGTAVVVYVVEKAGGGIDKASVEQREGYAERIFERARQPLEAADVPVETEILYGTDVVETIFDGAIDWDADAVAFVPRQSNRLVELLTGDVARKLVRNAEIPVVALPQDGE</sequence>
<dbReference type="AlphaFoldDB" id="A0ABD5NWI7"/>
<protein>
    <submittedName>
        <fullName evidence="2">Universal stress protein</fullName>
    </submittedName>
</protein>
<accession>A0ABD5NWI7</accession>
<dbReference type="CDD" id="cd00293">
    <property type="entry name" value="USP-like"/>
    <property type="match status" value="1"/>
</dbReference>
<dbReference type="RefSeq" id="WP_246967269.1">
    <property type="nucleotide sequence ID" value="NZ_CP095397.1"/>
</dbReference>
<dbReference type="Proteomes" id="UP001595821">
    <property type="component" value="Unassembled WGS sequence"/>
</dbReference>
<dbReference type="InterPro" id="IPR014729">
    <property type="entry name" value="Rossmann-like_a/b/a_fold"/>
</dbReference>
<dbReference type="InterPro" id="IPR006016">
    <property type="entry name" value="UspA"/>
</dbReference>
<comment type="caution">
    <text evidence="2">The sequence shown here is derived from an EMBL/GenBank/DDBJ whole genome shotgun (WGS) entry which is preliminary data.</text>
</comment>
<dbReference type="GeneID" id="71854851"/>
<evidence type="ECO:0000313" key="3">
    <source>
        <dbReference type="Proteomes" id="UP001595821"/>
    </source>
</evidence>
<evidence type="ECO:0000259" key="1">
    <source>
        <dbReference type="Pfam" id="PF00582"/>
    </source>
</evidence>
<name>A0ABD5NWI7_9EURY</name>
<proteinExistence type="predicted"/>
<feature type="domain" description="UspA" evidence="1">
    <location>
        <begin position="8"/>
        <end position="138"/>
    </location>
</feature>
<dbReference type="EMBL" id="JBHSDJ010000013">
    <property type="protein sequence ID" value="MFC4246370.1"/>
    <property type="molecule type" value="Genomic_DNA"/>
</dbReference>
<dbReference type="SUPFAM" id="SSF52402">
    <property type="entry name" value="Adenine nucleotide alpha hydrolases-like"/>
    <property type="match status" value="1"/>
</dbReference>
<evidence type="ECO:0000313" key="2">
    <source>
        <dbReference type="EMBL" id="MFC4246370.1"/>
    </source>
</evidence>
<dbReference type="Pfam" id="PF00582">
    <property type="entry name" value="Usp"/>
    <property type="match status" value="1"/>
</dbReference>